<reference evidence="2" key="1">
    <citation type="journal article" date="2022" name="Mol. Ecol. Resour.">
        <title>The genomes of chicory, endive, great burdock and yacon provide insights into Asteraceae palaeo-polyploidization history and plant inulin production.</title>
        <authorList>
            <person name="Fan W."/>
            <person name="Wang S."/>
            <person name="Wang H."/>
            <person name="Wang A."/>
            <person name="Jiang F."/>
            <person name="Liu H."/>
            <person name="Zhao H."/>
            <person name="Xu D."/>
            <person name="Zhang Y."/>
        </authorList>
    </citation>
    <scope>NUCLEOTIDE SEQUENCE [LARGE SCALE GENOMIC DNA]</scope>
    <source>
        <strain evidence="2">cv. Niubang</strain>
    </source>
</reference>
<accession>A0ACB8Y873</accession>
<evidence type="ECO:0000313" key="2">
    <source>
        <dbReference type="Proteomes" id="UP001055879"/>
    </source>
</evidence>
<dbReference type="EMBL" id="CM042059">
    <property type="protein sequence ID" value="KAI3680971.1"/>
    <property type="molecule type" value="Genomic_DNA"/>
</dbReference>
<sequence>MMGFLAKTFSNPQFLQRYMDKYAQKGQDHIEIGRKRWLTMTPSVENLQEVATAGGWEFVEELLNVNLPIKNDHEKFLDGQNLYWDEDLQELVDQMEYQRLALACLYASAVVRVVYTRGECGIARSPSCSLRERGRRRGLLRRISHLKISVAFSLRTYDDGTIEEGGWDSPEKGMVVESQETDGEFANRGLGHTSRFQVISLTWKHLKDVAVVQKQKQNHLLRCRSRSNNGFGFKAHDN</sequence>
<evidence type="ECO:0000313" key="1">
    <source>
        <dbReference type="EMBL" id="KAI3680971.1"/>
    </source>
</evidence>
<dbReference type="Proteomes" id="UP001055879">
    <property type="component" value="Linkage Group LG13"/>
</dbReference>
<organism evidence="1 2">
    <name type="scientific">Arctium lappa</name>
    <name type="common">Greater burdock</name>
    <name type="synonym">Lappa major</name>
    <dbReference type="NCBI Taxonomy" id="4217"/>
    <lineage>
        <taxon>Eukaryota</taxon>
        <taxon>Viridiplantae</taxon>
        <taxon>Streptophyta</taxon>
        <taxon>Embryophyta</taxon>
        <taxon>Tracheophyta</taxon>
        <taxon>Spermatophyta</taxon>
        <taxon>Magnoliopsida</taxon>
        <taxon>eudicotyledons</taxon>
        <taxon>Gunneridae</taxon>
        <taxon>Pentapetalae</taxon>
        <taxon>asterids</taxon>
        <taxon>campanulids</taxon>
        <taxon>Asterales</taxon>
        <taxon>Asteraceae</taxon>
        <taxon>Carduoideae</taxon>
        <taxon>Cardueae</taxon>
        <taxon>Arctiinae</taxon>
        <taxon>Arctium</taxon>
    </lineage>
</organism>
<keyword evidence="2" id="KW-1185">Reference proteome</keyword>
<proteinExistence type="predicted"/>
<comment type="caution">
    <text evidence="1">The sequence shown here is derived from an EMBL/GenBank/DDBJ whole genome shotgun (WGS) entry which is preliminary data.</text>
</comment>
<reference evidence="1 2" key="2">
    <citation type="journal article" date="2022" name="Mol. Ecol. Resour.">
        <title>The genomes of chicory, endive, great burdock and yacon provide insights into Asteraceae paleo-polyploidization history and plant inulin production.</title>
        <authorList>
            <person name="Fan W."/>
            <person name="Wang S."/>
            <person name="Wang H."/>
            <person name="Wang A."/>
            <person name="Jiang F."/>
            <person name="Liu H."/>
            <person name="Zhao H."/>
            <person name="Xu D."/>
            <person name="Zhang Y."/>
        </authorList>
    </citation>
    <scope>NUCLEOTIDE SEQUENCE [LARGE SCALE GENOMIC DNA]</scope>
    <source>
        <strain evidence="2">cv. Niubang</strain>
    </source>
</reference>
<protein>
    <submittedName>
        <fullName evidence="1">Uncharacterized protein</fullName>
    </submittedName>
</protein>
<gene>
    <name evidence="1" type="ORF">L6452_35751</name>
</gene>
<name>A0ACB8Y873_ARCLA</name>